<sequence length="92" mass="10388">MIKKTSYLLLFLFLLFLSSCSTAPEPKISEQQAKSIVIEKNTRTIGKVTIVSIEQKGNKYIIKWENPENCESGVEHMNHQSGEIITSEVTIC</sequence>
<evidence type="ECO:0000313" key="3">
    <source>
        <dbReference type="Proteomes" id="UP000657931"/>
    </source>
</evidence>
<reference evidence="2 3" key="1">
    <citation type="submission" date="2020-08" db="EMBL/GenBank/DDBJ databases">
        <title>A Genomic Blueprint of the Chicken Gut Microbiome.</title>
        <authorList>
            <person name="Gilroy R."/>
            <person name="Ravi A."/>
            <person name="Getino M."/>
            <person name="Pursley I."/>
            <person name="Horton D.L."/>
            <person name="Alikhan N.-F."/>
            <person name="Baker D."/>
            <person name="Gharbi K."/>
            <person name="Hall N."/>
            <person name="Watson M."/>
            <person name="Adriaenssens E.M."/>
            <person name="Foster-Nyarko E."/>
            <person name="Jarju S."/>
            <person name="Secka A."/>
            <person name="Antonio M."/>
            <person name="Oren A."/>
            <person name="Chaudhuri R."/>
            <person name="La Ragione R.M."/>
            <person name="Hildebrand F."/>
            <person name="Pallen M.J."/>
        </authorList>
    </citation>
    <scope>NUCLEOTIDE SEQUENCE [LARGE SCALE GENOMIC DNA]</scope>
    <source>
        <strain evidence="2 3">Sa5YUA1</strain>
    </source>
</reference>
<keyword evidence="1" id="KW-0732">Signal</keyword>
<evidence type="ECO:0000313" key="2">
    <source>
        <dbReference type="EMBL" id="MBD7935465.1"/>
    </source>
</evidence>
<feature type="signal peptide" evidence="1">
    <location>
        <begin position="1"/>
        <end position="23"/>
    </location>
</feature>
<evidence type="ECO:0008006" key="4">
    <source>
        <dbReference type="Google" id="ProtNLM"/>
    </source>
</evidence>
<keyword evidence="3" id="KW-1185">Reference proteome</keyword>
<dbReference type="Proteomes" id="UP000657931">
    <property type="component" value="Unassembled WGS sequence"/>
</dbReference>
<organism evidence="2 3">
    <name type="scientific">Cytobacillus stercorigallinarum</name>
    <dbReference type="NCBI Taxonomy" id="2762240"/>
    <lineage>
        <taxon>Bacteria</taxon>
        <taxon>Bacillati</taxon>
        <taxon>Bacillota</taxon>
        <taxon>Bacilli</taxon>
        <taxon>Bacillales</taxon>
        <taxon>Bacillaceae</taxon>
        <taxon>Cytobacillus</taxon>
    </lineage>
</organism>
<name>A0ABR8QIW4_9BACI</name>
<comment type="caution">
    <text evidence="2">The sequence shown here is derived from an EMBL/GenBank/DDBJ whole genome shotgun (WGS) entry which is preliminary data.</text>
</comment>
<dbReference type="PROSITE" id="PS51257">
    <property type="entry name" value="PROKAR_LIPOPROTEIN"/>
    <property type="match status" value="1"/>
</dbReference>
<feature type="chain" id="PRO_5045754426" description="Lipoprotein" evidence="1">
    <location>
        <begin position="24"/>
        <end position="92"/>
    </location>
</feature>
<evidence type="ECO:0000256" key="1">
    <source>
        <dbReference type="SAM" id="SignalP"/>
    </source>
</evidence>
<gene>
    <name evidence="2" type="ORF">H9655_00355</name>
</gene>
<accession>A0ABR8QIW4</accession>
<protein>
    <recommendedName>
        <fullName evidence="4">Lipoprotein</fullName>
    </recommendedName>
</protein>
<dbReference type="EMBL" id="JACSQT010000001">
    <property type="protein sequence ID" value="MBD7935465.1"/>
    <property type="molecule type" value="Genomic_DNA"/>
</dbReference>
<proteinExistence type="predicted"/>
<dbReference type="RefSeq" id="WP_191809805.1">
    <property type="nucleotide sequence ID" value="NZ_JACSQT010000001.1"/>
</dbReference>